<name>A0A5S4WW20_9BRAD</name>
<dbReference type="Proteomes" id="UP000324853">
    <property type="component" value="Unassembled WGS sequence"/>
</dbReference>
<protein>
    <submittedName>
        <fullName evidence="2">Uncharacterized protein</fullName>
    </submittedName>
</protein>
<sequence length="65" mass="7000">MAGLVPAIHVLRRSKDVDARVKPGHDGVCGEGGVFLTPSSSAPTARSGRLHRARPRSRRRCGRRA</sequence>
<accession>A0A5S4WW20</accession>
<dbReference type="AlphaFoldDB" id="A0A5S4WW20"/>
<reference evidence="2 3" key="1">
    <citation type="submission" date="2019-08" db="EMBL/GenBank/DDBJ databases">
        <title>Bradyrhizobium hipponensis sp. nov., a rhizobium isolated from a Lupinus angustifolius root nodule in Tunisia.</title>
        <authorList>
            <person name="Off K."/>
            <person name="Rejili M."/>
            <person name="Mars M."/>
            <person name="Brachmann A."/>
            <person name="Marin M."/>
        </authorList>
    </citation>
    <scope>NUCLEOTIDE SEQUENCE [LARGE SCALE GENOMIC DNA]</scope>
    <source>
        <strain evidence="2 3">CTAW11</strain>
    </source>
</reference>
<proteinExistence type="predicted"/>
<dbReference type="EMBL" id="VSSR01000016">
    <property type="protein sequence ID" value="TYL85768.1"/>
    <property type="molecule type" value="Genomic_DNA"/>
</dbReference>
<gene>
    <name evidence="2" type="ORF">FXB38_09440</name>
</gene>
<evidence type="ECO:0000256" key="1">
    <source>
        <dbReference type="SAM" id="MobiDB-lite"/>
    </source>
</evidence>
<evidence type="ECO:0000313" key="3">
    <source>
        <dbReference type="Proteomes" id="UP000324853"/>
    </source>
</evidence>
<organism evidence="2 3">
    <name type="scientific">Bradyrhizobium cytisi</name>
    <dbReference type="NCBI Taxonomy" id="515489"/>
    <lineage>
        <taxon>Bacteria</taxon>
        <taxon>Pseudomonadati</taxon>
        <taxon>Pseudomonadota</taxon>
        <taxon>Alphaproteobacteria</taxon>
        <taxon>Hyphomicrobiales</taxon>
        <taxon>Nitrobacteraceae</taxon>
        <taxon>Bradyrhizobium</taxon>
    </lineage>
</organism>
<dbReference type="OrthoDB" id="8256229at2"/>
<feature type="compositionally biased region" description="Basic residues" evidence="1">
    <location>
        <begin position="48"/>
        <end position="65"/>
    </location>
</feature>
<comment type="caution">
    <text evidence="2">The sequence shown here is derived from an EMBL/GenBank/DDBJ whole genome shotgun (WGS) entry which is preliminary data.</text>
</comment>
<evidence type="ECO:0000313" key="2">
    <source>
        <dbReference type="EMBL" id="TYL85768.1"/>
    </source>
</evidence>
<feature type="region of interest" description="Disordered" evidence="1">
    <location>
        <begin position="32"/>
        <end position="65"/>
    </location>
</feature>
<keyword evidence="3" id="KW-1185">Reference proteome</keyword>